<dbReference type="Proteomes" id="UP000001542">
    <property type="component" value="Unassembled WGS sequence"/>
</dbReference>
<dbReference type="InterPro" id="IPR052457">
    <property type="entry name" value="Ankyrin-DD_containing_protein"/>
</dbReference>
<keyword evidence="3" id="KW-1185">Reference proteome</keyword>
<dbReference type="PANTHER" id="PTHR24125:SF5">
    <property type="entry name" value="ANKYRIN REPEAT PROTEIN"/>
    <property type="match status" value="1"/>
</dbReference>
<protein>
    <submittedName>
        <fullName evidence="2">Uncharacterized protein</fullName>
    </submittedName>
</protein>
<dbReference type="InterPro" id="IPR036770">
    <property type="entry name" value="Ankyrin_rpt-contain_sf"/>
</dbReference>
<dbReference type="PROSITE" id="PS50088">
    <property type="entry name" value="ANK_REPEAT"/>
    <property type="match status" value="1"/>
</dbReference>
<evidence type="ECO:0000313" key="3">
    <source>
        <dbReference type="Proteomes" id="UP000001542"/>
    </source>
</evidence>
<dbReference type="Pfam" id="PF12796">
    <property type="entry name" value="Ank_2"/>
    <property type="match status" value="1"/>
</dbReference>
<proteinExistence type="predicted"/>
<dbReference type="EMBL" id="DS113640">
    <property type="protein sequence ID" value="EAX99381.1"/>
    <property type="molecule type" value="Genomic_DNA"/>
</dbReference>
<dbReference type="InterPro" id="IPR002110">
    <property type="entry name" value="Ankyrin_rpt"/>
</dbReference>
<reference evidence="2" key="1">
    <citation type="submission" date="2006-10" db="EMBL/GenBank/DDBJ databases">
        <authorList>
            <person name="Amadeo P."/>
            <person name="Zhao Q."/>
            <person name="Wortman J."/>
            <person name="Fraser-Liggett C."/>
            <person name="Carlton J."/>
        </authorList>
    </citation>
    <scope>NUCLEOTIDE SEQUENCE</scope>
    <source>
        <strain evidence="2">G3</strain>
    </source>
</reference>
<dbReference type="KEGG" id="tva:4757187"/>
<dbReference type="AlphaFoldDB" id="A2F6W4"/>
<dbReference type="Gene3D" id="1.25.40.20">
    <property type="entry name" value="Ankyrin repeat-containing domain"/>
    <property type="match status" value="1"/>
</dbReference>
<accession>A2F6W4</accession>
<feature type="repeat" description="ANK" evidence="1">
    <location>
        <begin position="60"/>
        <end position="92"/>
    </location>
</feature>
<sequence length="267" mass="30666">MDSVKLYIRRRYIEIVKELIKYYPKEDHYSIFAEAISIGSYELVEYMIYHGFDFHSASIDGKTPIFDAILYNQVDILQLLIKSGAELEFTNIYGETALMAATSMLSQTLEMNDYMKLIISYNPSDSLKLLINQGVNYHALNKNGHNVTQNAIINGLISAWNVLSPLSLPPLTINQEEIRELREKLKDSDETLFTYISKHDDEWFYAVHNSIFENNDKYPDVNEANKYGETPVMCVIKYNKNPALLALLITAVQMLIWNITEDAIADL</sequence>
<gene>
    <name evidence="2" type="ORF">TVAG_015640</name>
</gene>
<keyword evidence="1" id="KW-0040">ANK repeat</keyword>
<evidence type="ECO:0000313" key="2">
    <source>
        <dbReference type="EMBL" id="EAX99381.1"/>
    </source>
</evidence>
<dbReference type="VEuPathDB" id="TrichDB:TVAGG3_0732010"/>
<dbReference type="PROSITE" id="PS50297">
    <property type="entry name" value="ANK_REP_REGION"/>
    <property type="match status" value="1"/>
</dbReference>
<name>A2F6W4_TRIV3</name>
<dbReference type="PANTHER" id="PTHR24125">
    <property type="entry name" value="ANKYRIN REPEAT AND DEATH DOMAIN-CONTAINING PROTEIN"/>
    <property type="match status" value="1"/>
</dbReference>
<organism evidence="2 3">
    <name type="scientific">Trichomonas vaginalis (strain ATCC PRA-98 / G3)</name>
    <dbReference type="NCBI Taxonomy" id="412133"/>
    <lineage>
        <taxon>Eukaryota</taxon>
        <taxon>Metamonada</taxon>
        <taxon>Parabasalia</taxon>
        <taxon>Trichomonadida</taxon>
        <taxon>Trichomonadidae</taxon>
        <taxon>Trichomonas</taxon>
    </lineage>
</organism>
<dbReference type="SUPFAM" id="SSF48403">
    <property type="entry name" value="Ankyrin repeat"/>
    <property type="match status" value="1"/>
</dbReference>
<evidence type="ECO:0000256" key="1">
    <source>
        <dbReference type="PROSITE-ProRule" id="PRU00023"/>
    </source>
</evidence>
<reference evidence="2" key="2">
    <citation type="journal article" date="2007" name="Science">
        <title>Draft genome sequence of the sexually transmitted pathogen Trichomonas vaginalis.</title>
        <authorList>
            <person name="Carlton J.M."/>
            <person name="Hirt R.P."/>
            <person name="Silva J.C."/>
            <person name="Delcher A.L."/>
            <person name="Schatz M."/>
            <person name="Zhao Q."/>
            <person name="Wortman J.R."/>
            <person name="Bidwell S.L."/>
            <person name="Alsmark U.C.M."/>
            <person name="Besteiro S."/>
            <person name="Sicheritz-Ponten T."/>
            <person name="Noel C.J."/>
            <person name="Dacks J.B."/>
            <person name="Foster P.G."/>
            <person name="Simillion C."/>
            <person name="Van de Peer Y."/>
            <person name="Miranda-Saavedra D."/>
            <person name="Barton G.J."/>
            <person name="Westrop G.D."/>
            <person name="Mueller S."/>
            <person name="Dessi D."/>
            <person name="Fiori P.L."/>
            <person name="Ren Q."/>
            <person name="Paulsen I."/>
            <person name="Zhang H."/>
            <person name="Bastida-Corcuera F.D."/>
            <person name="Simoes-Barbosa A."/>
            <person name="Brown M.T."/>
            <person name="Hayes R.D."/>
            <person name="Mukherjee M."/>
            <person name="Okumura C.Y."/>
            <person name="Schneider R."/>
            <person name="Smith A.J."/>
            <person name="Vanacova S."/>
            <person name="Villalvazo M."/>
            <person name="Haas B.J."/>
            <person name="Pertea M."/>
            <person name="Feldblyum T.V."/>
            <person name="Utterback T.R."/>
            <person name="Shu C.L."/>
            <person name="Osoegawa K."/>
            <person name="de Jong P.J."/>
            <person name="Hrdy I."/>
            <person name="Horvathova L."/>
            <person name="Zubacova Z."/>
            <person name="Dolezal P."/>
            <person name="Malik S.B."/>
            <person name="Logsdon J.M. Jr."/>
            <person name="Henze K."/>
            <person name="Gupta A."/>
            <person name="Wang C.C."/>
            <person name="Dunne R.L."/>
            <person name="Upcroft J.A."/>
            <person name="Upcroft P."/>
            <person name="White O."/>
            <person name="Salzberg S.L."/>
            <person name="Tang P."/>
            <person name="Chiu C.-H."/>
            <person name="Lee Y.-S."/>
            <person name="Embley T.M."/>
            <person name="Coombs G.H."/>
            <person name="Mottram J.C."/>
            <person name="Tachezy J."/>
            <person name="Fraser-Liggett C.M."/>
            <person name="Johnson P.J."/>
        </authorList>
    </citation>
    <scope>NUCLEOTIDE SEQUENCE [LARGE SCALE GENOMIC DNA]</scope>
    <source>
        <strain evidence="2">G3</strain>
    </source>
</reference>
<dbReference type="VEuPathDB" id="TrichDB:TVAG_015640"/>
<dbReference type="InParanoid" id="A2F6W4"/>
<feature type="non-terminal residue" evidence="2">
    <location>
        <position position="267"/>
    </location>
</feature>
<dbReference type="SMART" id="SM00248">
    <property type="entry name" value="ANK"/>
    <property type="match status" value="4"/>
</dbReference>